<protein>
    <recommendedName>
        <fullName evidence="4 12">Phosphoribosylformylglycinamidine cyclo-ligase</fullName>
        <ecNumber evidence="3 12">6.3.3.1</ecNumber>
    </recommendedName>
    <alternativeName>
        <fullName evidence="9 12">AIR synthase</fullName>
    </alternativeName>
    <alternativeName>
        <fullName evidence="10 12">AIRS</fullName>
    </alternativeName>
    <alternativeName>
        <fullName evidence="8 12">Phosphoribosyl-aminoimidazole synthetase</fullName>
    </alternativeName>
</protein>
<comment type="catalytic activity">
    <reaction evidence="11 12">
        <text>2-formamido-N(1)-(5-O-phospho-beta-D-ribosyl)acetamidine + ATP = 5-amino-1-(5-phospho-beta-D-ribosyl)imidazole + ADP + phosphate + H(+)</text>
        <dbReference type="Rhea" id="RHEA:23032"/>
        <dbReference type="ChEBI" id="CHEBI:15378"/>
        <dbReference type="ChEBI" id="CHEBI:30616"/>
        <dbReference type="ChEBI" id="CHEBI:43474"/>
        <dbReference type="ChEBI" id="CHEBI:137981"/>
        <dbReference type="ChEBI" id="CHEBI:147287"/>
        <dbReference type="ChEBI" id="CHEBI:456216"/>
        <dbReference type="EC" id="6.3.3.1"/>
    </reaction>
</comment>
<dbReference type="eggNOG" id="COG0150">
    <property type="taxonomic scope" value="Bacteria"/>
</dbReference>
<evidence type="ECO:0000256" key="8">
    <source>
        <dbReference type="ARBA" id="ARBA00031908"/>
    </source>
</evidence>
<keyword evidence="7 12" id="KW-0067">ATP-binding</keyword>
<dbReference type="HAMAP" id="MF_00741">
    <property type="entry name" value="AIRS"/>
    <property type="match status" value="1"/>
</dbReference>
<evidence type="ECO:0000256" key="12">
    <source>
        <dbReference type="HAMAP-Rule" id="MF_00741"/>
    </source>
</evidence>
<sequence>MSSHNSTQSHKTFTYRDSGVDIDEGNALVDSLKSIVKRTFDSNVIGSIGSFAGAYSLPGGYKEPILLACTDGVGTKLRLAIEAKKLDFVGIDLVAMCVNDLICNFGEPLFFLDYYATGKLDKEEALRVIEGIAKGCQIAGCALIGGESAEMPSMYAKGDFDLAGFSVGIAERASLELPNSIKKGDILVGFPSSGLHSNGFSLARKVFFEVEKMDFSKEISALDSSSQSGIKYIKKPLIDALLEPTTIYVPLFRQKREFIKSLAHITGGGILENLPRALPKHLGASVNIDAIPSQEIFERLCGFVEIEEAYRVFNMGVGLIACVEEGNVDEVLRGSNGFVLGEVVSQSGITLKKGNDIVIRGES</sequence>
<dbReference type="InterPro" id="IPR036676">
    <property type="entry name" value="PurM-like_C_sf"/>
</dbReference>
<dbReference type="UniPathway" id="UPA00074">
    <property type="reaction ID" value="UER00129"/>
</dbReference>
<dbReference type="GO" id="GO:0005524">
    <property type="term" value="F:ATP binding"/>
    <property type="evidence" value="ECO:0007669"/>
    <property type="project" value="UniProtKB-KW"/>
</dbReference>
<dbReference type="EC" id="6.3.3.1" evidence="3 12"/>
<dbReference type="FunFam" id="3.30.1330.10:FF:000001">
    <property type="entry name" value="Phosphoribosylformylglycinamidine cyclo-ligase"/>
    <property type="match status" value="1"/>
</dbReference>
<proteinExistence type="inferred from homology"/>
<reference evidence="15 16" key="1">
    <citation type="journal article" date="2014" name="Genome Announc.">
        <title>Draft genome sequences of six enterohepatic helicobacter species isolated from humans and one from rhesus macaques.</title>
        <authorList>
            <person name="Shen Z."/>
            <person name="Sheh A."/>
            <person name="Young S.K."/>
            <person name="Abouelliel A."/>
            <person name="Ward D.V."/>
            <person name="Earl A.M."/>
            <person name="Fox J.G."/>
        </authorList>
    </citation>
    <scope>NUCLEOTIDE SEQUENCE [LARGE SCALE GENOMIC DNA]</scope>
    <source>
        <strain evidence="15 16">MIT 99-5501</strain>
    </source>
</reference>
<evidence type="ECO:0000256" key="11">
    <source>
        <dbReference type="ARBA" id="ARBA00049057"/>
    </source>
</evidence>
<dbReference type="OrthoDB" id="9777881at2"/>
<comment type="pathway">
    <text evidence="1 12">Purine metabolism; IMP biosynthesis via de novo pathway; 5-amino-1-(5-phospho-D-ribosyl)imidazole from N(2)-formyl-N(1)-(5-phospho-D-ribosyl)glycinamide: step 2/2.</text>
</comment>
<organism evidence="15 16">
    <name type="scientific">Helicobacter macacae MIT 99-5501</name>
    <dbReference type="NCBI Taxonomy" id="1357400"/>
    <lineage>
        <taxon>Bacteria</taxon>
        <taxon>Pseudomonadati</taxon>
        <taxon>Campylobacterota</taxon>
        <taxon>Epsilonproteobacteria</taxon>
        <taxon>Campylobacterales</taxon>
        <taxon>Helicobacteraceae</taxon>
        <taxon>Helicobacter</taxon>
    </lineage>
</organism>
<dbReference type="SUPFAM" id="SSF55326">
    <property type="entry name" value="PurM N-terminal domain-like"/>
    <property type="match status" value="1"/>
</dbReference>
<dbReference type="Pfam" id="PF02769">
    <property type="entry name" value="AIRS_C"/>
    <property type="match status" value="1"/>
</dbReference>
<evidence type="ECO:0000256" key="1">
    <source>
        <dbReference type="ARBA" id="ARBA00004686"/>
    </source>
</evidence>
<keyword evidence="16" id="KW-1185">Reference proteome</keyword>
<feature type="domain" description="PurM-like N-terminal" evidence="13">
    <location>
        <begin position="66"/>
        <end position="170"/>
    </location>
</feature>
<evidence type="ECO:0000256" key="2">
    <source>
        <dbReference type="ARBA" id="ARBA00010280"/>
    </source>
</evidence>
<dbReference type="PANTHER" id="PTHR10520">
    <property type="entry name" value="TRIFUNCTIONAL PURINE BIOSYNTHETIC PROTEIN ADENOSINE-3-RELATED"/>
    <property type="match status" value="1"/>
</dbReference>
<name>V8C7N1_9HELI</name>
<keyword evidence="6 12" id="KW-0547">Nucleotide-binding</keyword>
<dbReference type="InterPro" id="IPR016188">
    <property type="entry name" value="PurM-like_N"/>
</dbReference>
<dbReference type="Proteomes" id="UP000018731">
    <property type="component" value="Unassembled WGS sequence"/>
</dbReference>
<dbReference type="AlphaFoldDB" id="V8C7N1"/>
<dbReference type="RefSeq" id="WP_023928290.1">
    <property type="nucleotide sequence ID" value="NZ_KI669455.1"/>
</dbReference>
<dbReference type="InterPro" id="IPR010918">
    <property type="entry name" value="PurM-like_C_dom"/>
</dbReference>
<dbReference type="InterPro" id="IPR004733">
    <property type="entry name" value="PurM_cligase"/>
</dbReference>
<evidence type="ECO:0000256" key="4">
    <source>
        <dbReference type="ARBA" id="ARBA00020367"/>
    </source>
</evidence>
<dbReference type="SUPFAM" id="SSF56042">
    <property type="entry name" value="PurM C-terminal domain-like"/>
    <property type="match status" value="1"/>
</dbReference>
<comment type="caution">
    <text evidence="15">The sequence shown here is derived from an EMBL/GenBank/DDBJ whole genome shotgun (WGS) entry which is preliminary data.</text>
</comment>
<evidence type="ECO:0000256" key="7">
    <source>
        <dbReference type="ARBA" id="ARBA00022840"/>
    </source>
</evidence>
<dbReference type="CDD" id="cd02196">
    <property type="entry name" value="PurM"/>
    <property type="match status" value="1"/>
</dbReference>
<evidence type="ECO:0000256" key="10">
    <source>
        <dbReference type="ARBA" id="ARBA00033093"/>
    </source>
</evidence>
<dbReference type="STRING" id="1357400.HMPREF2086_01555"/>
<accession>V8C7N1</accession>
<evidence type="ECO:0000259" key="14">
    <source>
        <dbReference type="Pfam" id="PF02769"/>
    </source>
</evidence>
<dbReference type="GO" id="GO:0004641">
    <property type="term" value="F:phosphoribosylformylglycinamidine cyclo-ligase activity"/>
    <property type="evidence" value="ECO:0007669"/>
    <property type="project" value="UniProtKB-UniRule"/>
</dbReference>
<evidence type="ECO:0000313" key="16">
    <source>
        <dbReference type="Proteomes" id="UP000018731"/>
    </source>
</evidence>
<dbReference type="GO" id="GO:0004637">
    <property type="term" value="F:phosphoribosylamine-glycine ligase activity"/>
    <property type="evidence" value="ECO:0007669"/>
    <property type="project" value="TreeGrafter"/>
</dbReference>
<gene>
    <name evidence="12" type="primary">purM</name>
    <name evidence="15" type="ORF">HMPREF2086_01555</name>
</gene>
<dbReference type="InterPro" id="IPR036921">
    <property type="entry name" value="PurM-like_N_sf"/>
</dbReference>
<dbReference type="Pfam" id="PF00586">
    <property type="entry name" value="AIRS"/>
    <property type="match status" value="1"/>
</dbReference>
<evidence type="ECO:0000256" key="3">
    <source>
        <dbReference type="ARBA" id="ARBA00013047"/>
    </source>
</evidence>
<comment type="subcellular location">
    <subcellularLocation>
        <location evidence="12">Cytoplasm</location>
    </subcellularLocation>
</comment>
<dbReference type="HOGENOM" id="CLU_047116_0_0_7"/>
<feature type="domain" description="PurM-like C-terminal" evidence="14">
    <location>
        <begin position="182"/>
        <end position="351"/>
    </location>
</feature>
<keyword evidence="5 12" id="KW-0436">Ligase</keyword>
<dbReference type="GO" id="GO:0006189">
    <property type="term" value="P:'de novo' IMP biosynthetic process"/>
    <property type="evidence" value="ECO:0007669"/>
    <property type="project" value="UniProtKB-UniRule"/>
</dbReference>
<keyword evidence="12" id="KW-0963">Cytoplasm</keyword>
<keyword evidence="12" id="KW-0658">Purine biosynthesis</keyword>
<evidence type="ECO:0000256" key="9">
    <source>
        <dbReference type="ARBA" id="ARBA00032931"/>
    </source>
</evidence>
<dbReference type="Gene3D" id="3.90.650.10">
    <property type="entry name" value="PurM-like C-terminal domain"/>
    <property type="match status" value="1"/>
</dbReference>
<dbReference type="GO" id="GO:0005829">
    <property type="term" value="C:cytosol"/>
    <property type="evidence" value="ECO:0007669"/>
    <property type="project" value="TreeGrafter"/>
</dbReference>
<dbReference type="EMBL" id="AZJI01000007">
    <property type="protein sequence ID" value="ETD22756.1"/>
    <property type="molecule type" value="Genomic_DNA"/>
</dbReference>
<dbReference type="PATRIC" id="fig|1357400.3.peg.2091"/>
<evidence type="ECO:0000256" key="5">
    <source>
        <dbReference type="ARBA" id="ARBA00022598"/>
    </source>
</evidence>
<dbReference type="PANTHER" id="PTHR10520:SF12">
    <property type="entry name" value="TRIFUNCTIONAL PURINE BIOSYNTHETIC PROTEIN ADENOSINE-3"/>
    <property type="match status" value="1"/>
</dbReference>
<dbReference type="GO" id="GO:0046084">
    <property type="term" value="P:adenine biosynthetic process"/>
    <property type="evidence" value="ECO:0007669"/>
    <property type="project" value="TreeGrafter"/>
</dbReference>
<dbReference type="NCBIfam" id="TIGR00878">
    <property type="entry name" value="purM"/>
    <property type="match status" value="1"/>
</dbReference>
<evidence type="ECO:0000313" key="15">
    <source>
        <dbReference type="EMBL" id="ETD22756.1"/>
    </source>
</evidence>
<evidence type="ECO:0000259" key="13">
    <source>
        <dbReference type="Pfam" id="PF00586"/>
    </source>
</evidence>
<evidence type="ECO:0000256" key="6">
    <source>
        <dbReference type="ARBA" id="ARBA00022741"/>
    </source>
</evidence>
<dbReference type="Gene3D" id="3.30.1330.10">
    <property type="entry name" value="PurM-like, N-terminal domain"/>
    <property type="match status" value="1"/>
</dbReference>
<comment type="similarity">
    <text evidence="2 12">Belongs to the AIR synthase family.</text>
</comment>